<sequence length="134" mass="15779">MVRDFISNLRGLPSLDGAEARERSKNGNWGQYEGGYSDDDDEVKVEEDDDYEEKEEEDKKDEDYRKMRTKNSICFYSSILVVEKDITSFVSSFLSLDYYDEDLEEEWDPDDEENRNWGDGDSDDGEVEEEDDYE</sequence>
<feature type="region of interest" description="Disordered" evidence="1">
    <location>
        <begin position="104"/>
        <end position="134"/>
    </location>
</feature>
<evidence type="ECO:0000313" key="2">
    <source>
        <dbReference type="EMBL" id="KAI9178651.1"/>
    </source>
</evidence>
<feature type="compositionally biased region" description="Acidic residues" evidence="1">
    <location>
        <begin position="36"/>
        <end position="60"/>
    </location>
</feature>
<keyword evidence="3" id="KW-1185">Reference proteome</keyword>
<evidence type="ECO:0000256" key="1">
    <source>
        <dbReference type="SAM" id="MobiDB-lite"/>
    </source>
</evidence>
<evidence type="ECO:0000313" key="3">
    <source>
        <dbReference type="Proteomes" id="UP001064489"/>
    </source>
</evidence>
<dbReference type="Proteomes" id="UP001064489">
    <property type="component" value="Chromosome 5"/>
</dbReference>
<dbReference type="AlphaFoldDB" id="A0AAD5IY88"/>
<comment type="caution">
    <text evidence="2">The sequence shown here is derived from an EMBL/GenBank/DDBJ whole genome shotgun (WGS) entry which is preliminary data.</text>
</comment>
<proteinExistence type="predicted"/>
<feature type="compositionally biased region" description="Acidic residues" evidence="1">
    <location>
        <begin position="120"/>
        <end position="134"/>
    </location>
</feature>
<gene>
    <name evidence="2" type="ORF">LWI28_029203</name>
</gene>
<organism evidence="2 3">
    <name type="scientific">Acer negundo</name>
    <name type="common">Box elder</name>
    <dbReference type="NCBI Taxonomy" id="4023"/>
    <lineage>
        <taxon>Eukaryota</taxon>
        <taxon>Viridiplantae</taxon>
        <taxon>Streptophyta</taxon>
        <taxon>Embryophyta</taxon>
        <taxon>Tracheophyta</taxon>
        <taxon>Spermatophyta</taxon>
        <taxon>Magnoliopsida</taxon>
        <taxon>eudicotyledons</taxon>
        <taxon>Gunneridae</taxon>
        <taxon>Pentapetalae</taxon>
        <taxon>rosids</taxon>
        <taxon>malvids</taxon>
        <taxon>Sapindales</taxon>
        <taxon>Sapindaceae</taxon>
        <taxon>Hippocastanoideae</taxon>
        <taxon>Acereae</taxon>
        <taxon>Acer</taxon>
    </lineage>
</organism>
<reference evidence="2" key="1">
    <citation type="journal article" date="2022" name="Plant J.">
        <title>Strategies of tolerance reflected in two North American maple genomes.</title>
        <authorList>
            <person name="McEvoy S.L."/>
            <person name="Sezen U.U."/>
            <person name="Trouern-Trend A."/>
            <person name="McMahon S.M."/>
            <person name="Schaberg P.G."/>
            <person name="Yang J."/>
            <person name="Wegrzyn J.L."/>
            <person name="Swenson N.G."/>
        </authorList>
    </citation>
    <scope>NUCLEOTIDE SEQUENCE</scope>
    <source>
        <strain evidence="2">91603</strain>
    </source>
</reference>
<accession>A0AAD5IY88</accession>
<feature type="compositionally biased region" description="Acidic residues" evidence="1">
    <location>
        <begin position="104"/>
        <end position="113"/>
    </location>
</feature>
<name>A0AAD5IY88_ACENE</name>
<reference evidence="2" key="2">
    <citation type="submission" date="2023-02" db="EMBL/GenBank/DDBJ databases">
        <authorList>
            <person name="Swenson N.G."/>
            <person name="Wegrzyn J.L."/>
            <person name="Mcevoy S.L."/>
        </authorList>
    </citation>
    <scope>NUCLEOTIDE SEQUENCE</scope>
    <source>
        <strain evidence="2">91603</strain>
        <tissue evidence="2">Leaf</tissue>
    </source>
</reference>
<dbReference type="EMBL" id="JAJSOW010000102">
    <property type="protein sequence ID" value="KAI9178651.1"/>
    <property type="molecule type" value="Genomic_DNA"/>
</dbReference>
<protein>
    <submittedName>
        <fullName evidence="2">Uncharacterized protein</fullName>
    </submittedName>
</protein>
<feature type="region of interest" description="Disordered" evidence="1">
    <location>
        <begin position="16"/>
        <end position="64"/>
    </location>
</feature>